<keyword evidence="2" id="KW-1133">Transmembrane helix</keyword>
<organism evidence="3 4">
    <name type="scientific">Kitasatospora paranensis</name>
    <dbReference type="NCBI Taxonomy" id="258053"/>
    <lineage>
        <taxon>Bacteria</taxon>
        <taxon>Bacillati</taxon>
        <taxon>Actinomycetota</taxon>
        <taxon>Actinomycetes</taxon>
        <taxon>Kitasatosporales</taxon>
        <taxon>Streptomycetaceae</taxon>
        <taxon>Kitasatospora</taxon>
    </lineage>
</organism>
<feature type="transmembrane region" description="Helical" evidence="2">
    <location>
        <begin position="153"/>
        <end position="173"/>
    </location>
</feature>
<reference evidence="4" key="1">
    <citation type="journal article" date="2019" name="Int. J. Syst. Evol. Microbiol.">
        <title>The Global Catalogue of Microorganisms (GCM) 10K type strain sequencing project: providing services to taxonomists for standard genome sequencing and annotation.</title>
        <authorList>
            <consortium name="The Broad Institute Genomics Platform"/>
            <consortium name="The Broad Institute Genome Sequencing Center for Infectious Disease"/>
            <person name="Wu L."/>
            <person name="Ma J."/>
        </authorList>
    </citation>
    <scope>NUCLEOTIDE SEQUENCE [LARGE SCALE GENOMIC DNA]</scope>
    <source>
        <strain evidence="4">CGMCC 1.12859</strain>
    </source>
</reference>
<proteinExistence type="predicted"/>
<keyword evidence="2" id="KW-0472">Membrane</keyword>
<feature type="compositionally biased region" description="Low complexity" evidence="1">
    <location>
        <begin position="175"/>
        <end position="188"/>
    </location>
</feature>
<evidence type="ECO:0000256" key="2">
    <source>
        <dbReference type="SAM" id="Phobius"/>
    </source>
</evidence>
<evidence type="ECO:0000313" key="3">
    <source>
        <dbReference type="EMBL" id="MFC7184242.1"/>
    </source>
</evidence>
<comment type="caution">
    <text evidence="3">The sequence shown here is derived from an EMBL/GenBank/DDBJ whole genome shotgun (WGS) entry which is preliminary data.</text>
</comment>
<feature type="compositionally biased region" description="Gly residues" evidence="1">
    <location>
        <begin position="99"/>
        <end position="139"/>
    </location>
</feature>
<accession>A0ABW2G772</accession>
<dbReference type="EMBL" id="JBHTAJ010000093">
    <property type="protein sequence ID" value="MFC7184242.1"/>
    <property type="molecule type" value="Genomic_DNA"/>
</dbReference>
<feature type="compositionally biased region" description="Low complexity" evidence="1">
    <location>
        <begin position="80"/>
        <end position="91"/>
    </location>
</feature>
<feature type="region of interest" description="Disordered" evidence="1">
    <location>
        <begin position="175"/>
        <end position="221"/>
    </location>
</feature>
<sequence length="376" mass="36579">VVRPAPSPAAGPDDHATTLLPPVPGGFDDGPPLGRPYVTAAPPAAGGPGFPAAEPGFPPAPPQRFGPPQPQGFPPPPQGFPQQGFPGAAPTGFPPQGPAHGGQGFAGQGFGGQPAGGAPGYAGQSFGGQAPGGPGGGYEDPGAEEPARRRTPLLVGGAVALVLLLGGGTVWALQGSGSDSKGKAAGTAAPPPAAGGGSAAASAPASAGASPSDSAGASPSAGAGAAAEAKALDALLARGESAKAPIGSAVAKVASCPAKAEIDSAAQVFDDGATQRDTLLGDLAKLDLHDLPGGADAAVLLKSAWQQSGDIDRAYAAWARTVSSQGCSGSTAPNTADRKRANDLNPQATQSKRDFVAKWNAIASTYGLTERTWDRI</sequence>
<feature type="region of interest" description="Disordered" evidence="1">
    <location>
        <begin position="1"/>
        <end position="147"/>
    </location>
</feature>
<feature type="compositionally biased region" description="Low complexity" evidence="1">
    <location>
        <begin position="25"/>
        <end position="55"/>
    </location>
</feature>
<name>A0ABW2G772_9ACTN</name>
<dbReference type="Proteomes" id="UP001596435">
    <property type="component" value="Unassembled WGS sequence"/>
</dbReference>
<evidence type="ECO:0000313" key="4">
    <source>
        <dbReference type="Proteomes" id="UP001596435"/>
    </source>
</evidence>
<feature type="compositionally biased region" description="Low complexity" evidence="1">
    <location>
        <begin position="199"/>
        <end position="221"/>
    </location>
</feature>
<gene>
    <name evidence="3" type="ORF">ACFQMG_32295</name>
</gene>
<feature type="compositionally biased region" description="Polar residues" evidence="1">
    <location>
        <begin position="324"/>
        <end position="334"/>
    </location>
</feature>
<keyword evidence="4" id="KW-1185">Reference proteome</keyword>
<feature type="compositionally biased region" description="Pro residues" evidence="1">
    <location>
        <begin position="56"/>
        <end position="79"/>
    </location>
</feature>
<protein>
    <recommendedName>
        <fullName evidence="5">Serine/threonine protein kinase</fullName>
    </recommendedName>
</protein>
<feature type="region of interest" description="Disordered" evidence="1">
    <location>
        <begin position="324"/>
        <end position="349"/>
    </location>
</feature>
<keyword evidence="2" id="KW-0812">Transmembrane</keyword>
<evidence type="ECO:0000256" key="1">
    <source>
        <dbReference type="SAM" id="MobiDB-lite"/>
    </source>
</evidence>
<feature type="non-terminal residue" evidence="3">
    <location>
        <position position="1"/>
    </location>
</feature>
<evidence type="ECO:0008006" key="5">
    <source>
        <dbReference type="Google" id="ProtNLM"/>
    </source>
</evidence>